<keyword evidence="1" id="KW-0812">Transmembrane</keyword>
<dbReference type="EMBL" id="CP060715">
    <property type="protein sequence ID" value="QNN60528.1"/>
    <property type="molecule type" value="Genomic_DNA"/>
</dbReference>
<keyword evidence="1" id="KW-0472">Membrane</keyword>
<proteinExistence type="predicted"/>
<name>A0A7G9RY53_9FIRM</name>
<feature type="transmembrane region" description="Helical" evidence="1">
    <location>
        <begin position="80"/>
        <end position="102"/>
    </location>
</feature>
<accession>A0A7G9RY53</accession>
<dbReference type="Proteomes" id="UP000515928">
    <property type="component" value="Chromosome"/>
</dbReference>
<evidence type="ECO:0000256" key="1">
    <source>
        <dbReference type="SAM" id="Phobius"/>
    </source>
</evidence>
<organism evidence="2 3">
    <name type="scientific">Erysipelothrix inopinata</name>
    <dbReference type="NCBI Taxonomy" id="225084"/>
    <lineage>
        <taxon>Bacteria</taxon>
        <taxon>Bacillati</taxon>
        <taxon>Bacillota</taxon>
        <taxon>Erysipelotrichia</taxon>
        <taxon>Erysipelotrichales</taxon>
        <taxon>Erysipelotrichaceae</taxon>
        <taxon>Erysipelothrix</taxon>
    </lineage>
</organism>
<dbReference type="RefSeq" id="WP_187533656.1">
    <property type="nucleotide sequence ID" value="NZ_CBCSHU010000010.1"/>
</dbReference>
<dbReference type="KEGG" id="eio:H9L01_09170"/>
<keyword evidence="3" id="KW-1185">Reference proteome</keyword>
<gene>
    <name evidence="2" type="ORF">H9L01_09170</name>
</gene>
<dbReference type="AlphaFoldDB" id="A0A7G9RY53"/>
<keyword evidence="1" id="KW-1133">Transmembrane helix</keyword>
<reference evidence="2 3" key="1">
    <citation type="submission" date="2020-08" db="EMBL/GenBank/DDBJ databases">
        <title>Genome sequence of Erysipelothrix inopinata DSM 15511T.</title>
        <authorList>
            <person name="Hyun D.-W."/>
            <person name="Bae J.-W."/>
        </authorList>
    </citation>
    <scope>NUCLEOTIDE SEQUENCE [LARGE SCALE GENOMIC DNA]</scope>
    <source>
        <strain evidence="2 3">DSM 15511</strain>
    </source>
</reference>
<protein>
    <submittedName>
        <fullName evidence="2">Uncharacterized protein</fullName>
    </submittedName>
</protein>
<sequence>MEPLRKIAKDATKNIDDVFERKQAETEIYTSLMDAYDHEMLQQNNSEKAIQTVVDNFGYEDQMSDELKQAHLRKLGLKQILYLCSATLVFFILLYLLVFWLFS</sequence>
<evidence type="ECO:0000313" key="3">
    <source>
        <dbReference type="Proteomes" id="UP000515928"/>
    </source>
</evidence>
<evidence type="ECO:0000313" key="2">
    <source>
        <dbReference type="EMBL" id="QNN60528.1"/>
    </source>
</evidence>